<reference evidence="18 19" key="1">
    <citation type="journal article" date="2018" name="Mol. Biol. Evol.">
        <title>Analysis of the draft genome of the red seaweed Gracilariopsis chorda provides insights into genome size evolution in Rhodophyta.</title>
        <authorList>
            <person name="Lee J."/>
            <person name="Yang E.C."/>
            <person name="Graf L."/>
            <person name="Yang J.H."/>
            <person name="Qiu H."/>
            <person name="Zel Zion U."/>
            <person name="Chan C.X."/>
            <person name="Stephens T.G."/>
            <person name="Weber A.P.M."/>
            <person name="Boo G.H."/>
            <person name="Boo S.M."/>
            <person name="Kim K.M."/>
            <person name="Shin Y."/>
            <person name="Jung M."/>
            <person name="Lee S.J."/>
            <person name="Yim H.S."/>
            <person name="Lee J.H."/>
            <person name="Bhattacharya D."/>
            <person name="Yoon H.S."/>
        </authorList>
    </citation>
    <scope>NUCLEOTIDE SEQUENCE [LARGE SCALE GENOMIC DNA]</scope>
    <source>
        <strain evidence="18 19">SKKU-2015</strain>
        <tissue evidence="18">Whole body</tissue>
    </source>
</reference>
<dbReference type="InterPro" id="IPR014756">
    <property type="entry name" value="Ig_E-set"/>
</dbReference>
<dbReference type="GO" id="GO:0020037">
    <property type="term" value="F:heme binding"/>
    <property type="evidence" value="ECO:0007669"/>
    <property type="project" value="InterPro"/>
</dbReference>
<dbReference type="AlphaFoldDB" id="A0A2V3IQS9"/>
<dbReference type="SUPFAM" id="SSF55856">
    <property type="entry name" value="Cytochrome b5-like heme/steroid binding domain"/>
    <property type="match status" value="1"/>
</dbReference>
<dbReference type="InterPro" id="IPR001709">
    <property type="entry name" value="Flavoprot_Pyr_Nucl_cyt_Rdtase"/>
</dbReference>
<dbReference type="InterPro" id="IPR001433">
    <property type="entry name" value="OxRdtase_FAD/NAD-bd"/>
</dbReference>
<comment type="cofactor">
    <cofactor evidence="1">
        <name>Mo-molybdopterin</name>
        <dbReference type="ChEBI" id="CHEBI:71302"/>
    </cofactor>
</comment>
<keyword evidence="13" id="KW-0408">Iron</keyword>
<evidence type="ECO:0000256" key="14">
    <source>
        <dbReference type="ARBA" id="ARBA00023063"/>
    </source>
</evidence>
<dbReference type="InterPro" id="IPR017938">
    <property type="entry name" value="Riboflavin_synthase-like_b-brl"/>
</dbReference>
<evidence type="ECO:0000259" key="17">
    <source>
        <dbReference type="PROSITE" id="PS51384"/>
    </source>
</evidence>
<dbReference type="Pfam" id="PF03404">
    <property type="entry name" value="Mo-co_dimer"/>
    <property type="match status" value="1"/>
</dbReference>
<dbReference type="SUPFAM" id="SSF81296">
    <property type="entry name" value="E set domains"/>
    <property type="match status" value="1"/>
</dbReference>
<evidence type="ECO:0000313" key="18">
    <source>
        <dbReference type="EMBL" id="PXF44458.1"/>
    </source>
</evidence>
<keyword evidence="14" id="KW-0534">Nitrate assimilation</keyword>
<evidence type="ECO:0000256" key="10">
    <source>
        <dbReference type="ARBA" id="ARBA00022723"/>
    </source>
</evidence>
<dbReference type="PRINTS" id="PR00363">
    <property type="entry name" value="CYTOCHROMEB5"/>
</dbReference>
<evidence type="ECO:0000313" key="19">
    <source>
        <dbReference type="Proteomes" id="UP000247409"/>
    </source>
</evidence>
<comment type="cofactor">
    <cofactor evidence="2">
        <name>heme</name>
        <dbReference type="ChEBI" id="CHEBI:30413"/>
    </cofactor>
</comment>
<sequence length="920" mass="101725">MGGAISLCLKPSECFDTSDSSVQDNPVGGFVQSGDASSKAEQTPDILCTASSTVIQENVSRLLDDVTSQRSPGPYELLPKAHTETGVQEIDVGTPDDWIPRSSDLIRLTGAHPFNCEPPIAQLYDQGFVTPLSLQYVRNHGRSAMIEWADHRLSISGLVEKARTFTMDEILSMPSVTLPVTLVCAGNRRKELNMIKQTRGFHWGPAATSTSVWTGVRLTHLLSLCNVNVEKAKYVCFSGSENEMLPAGTFGASVGIVHALNDFSGIIIAYEQNGEPLHPDHGFPLRLIVPGWVGARMVKWLEKIEVSDKPTNSYYHERDNKIFPSFVDHELADTEGYWTKDEYLFNELNINSVIVTPCNMEVIRTSGNKTYTVRGYAYSGGGRKITRVELSLDGGRSWKLCNLSFPEEQFSSAPRFGLYFCWMFWRCTVGMGEMVECARNTGEFKCRAWDVSNNTQPAEHNWNLLGYGNNSHFSVKATLGKLVPPPGNATEEKPSSYLQFVHPTVAGPHSEGWMKQVGAGQSDELAKAAEDGSEDNLTVFSREQLAENDTRDSAWIVVDGRVYDTTSYLDDHPGGAASILTSAGKDASEMFNAIHSDTAKHMLKKYLIGKVGTSNIATADISAVVGGQSGFVHSNDHNGVKTEQVHSTKTGGSSTDDLISLDPNVWVSFELISRREISHDTRLFKFKLPSDKHRLGLAAGKHVLVRIMHDGKPLVRAYTPTSGEYERGSFLLCVKIYFSGMSSQNVQGSQAGKMTQFMETMKIGDSLSMTGPCGQVEYVENGLFLIEGKERRFAHVGLVCGGTGITPGFQVMLKIFENDDDKTTVSLIYANRTEGDILLRDRIDDMARRKGNIRVWYTLDKAPDNWDYDEGYVTEEMIREHIPKEADDTLVLLCGRPDMVEACLKITKEIGHKKENVGIF</sequence>
<dbReference type="SMART" id="SM01117">
    <property type="entry name" value="Cyt-b5"/>
    <property type="match status" value="1"/>
</dbReference>
<evidence type="ECO:0000256" key="6">
    <source>
        <dbReference type="ARBA" id="ARBA00011738"/>
    </source>
</evidence>
<dbReference type="GO" id="GO:0042128">
    <property type="term" value="P:nitrate assimilation"/>
    <property type="evidence" value="ECO:0007669"/>
    <property type="project" value="UniProtKB-KW"/>
</dbReference>
<evidence type="ECO:0000256" key="15">
    <source>
        <dbReference type="SAM" id="MobiDB-lite"/>
    </source>
</evidence>
<dbReference type="STRING" id="448386.A0A2V3IQS9"/>
<dbReference type="PROSITE" id="PS00191">
    <property type="entry name" value="CYTOCHROME_B5_1"/>
    <property type="match status" value="1"/>
</dbReference>
<evidence type="ECO:0000256" key="4">
    <source>
        <dbReference type="ARBA" id="ARBA00003838"/>
    </source>
</evidence>
<evidence type="ECO:0000256" key="7">
    <source>
        <dbReference type="ARBA" id="ARBA00022505"/>
    </source>
</evidence>
<dbReference type="InterPro" id="IPR018506">
    <property type="entry name" value="Cyt_B5_heme-BS"/>
</dbReference>
<protein>
    <submittedName>
        <fullName evidence="18">Nitrate reductase [NADH] 2</fullName>
    </submittedName>
</protein>
<feature type="region of interest" description="Disordered" evidence="15">
    <location>
        <begin position="636"/>
        <end position="655"/>
    </location>
</feature>
<comment type="function">
    <text evidence="4">Nitrate reductase is a key enzyme involved in the first step of nitrate assimilation in plants, fungi and bacteria.</text>
</comment>
<dbReference type="InterPro" id="IPR005066">
    <property type="entry name" value="MoCF_OxRdtse_dimer"/>
</dbReference>
<dbReference type="Proteomes" id="UP000247409">
    <property type="component" value="Unassembled WGS sequence"/>
</dbReference>
<comment type="similarity">
    <text evidence="5">Belongs to the nitrate reductase family.</text>
</comment>
<comment type="cofactor">
    <cofactor evidence="3">
        <name>FAD</name>
        <dbReference type="ChEBI" id="CHEBI:57692"/>
    </cofactor>
</comment>
<dbReference type="Gene3D" id="2.40.30.10">
    <property type="entry name" value="Translation factors"/>
    <property type="match status" value="1"/>
</dbReference>
<proteinExistence type="inferred from homology"/>
<dbReference type="InterPro" id="IPR000572">
    <property type="entry name" value="OxRdtase_Mopterin-bd_dom"/>
</dbReference>
<comment type="caution">
    <text evidence="18">The sequence shown here is derived from an EMBL/GenBank/DDBJ whole genome shotgun (WGS) entry which is preliminary data.</text>
</comment>
<evidence type="ECO:0000256" key="2">
    <source>
        <dbReference type="ARBA" id="ARBA00001971"/>
    </source>
</evidence>
<keyword evidence="7" id="KW-0500">Molybdenum</keyword>
<dbReference type="Pfam" id="PF00174">
    <property type="entry name" value="Oxidored_molyb"/>
    <property type="match status" value="1"/>
</dbReference>
<dbReference type="GO" id="GO:0043546">
    <property type="term" value="F:molybdopterin cofactor binding"/>
    <property type="evidence" value="ECO:0007669"/>
    <property type="project" value="InterPro"/>
</dbReference>
<dbReference type="InterPro" id="IPR036400">
    <property type="entry name" value="Cyt_B5-like_heme/steroid_sf"/>
</dbReference>
<evidence type="ECO:0000256" key="12">
    <source>
        <dbReference type="ARBA" id="ARBA00023002"/>
    </source>
</evidence>
<dbReference type="PROSITE" id="PS51384">
    <property type="entry name" value="FAD_FR"/>
    <property type="match status" value="1"/>
</dbReference>
<dbReference type="Pfam" id="PF00970">
    <property type="entry name" value="FAD_binding_6"/>
    <property type="match status" value="1"/>
</dbReference>
<dbReference type="Gene3D" id="3.10.120.10">
    <property type="entry name" value="Cytochrome b5-like heme/steroid binding domain"/>
    <property type="match status" value="1"/>
</dbReference>
<dbReference type="InterPro" id="IPR001199">
    <property type="entry name" value="Cyt_B5-like_heme/steroid-bd"/>
</dbReference>
<dbReference type="OrthoDB" id="10051395at2759"/>
<evidence type="ECO:0000256" key="13">
    <source>
        <dbReference type="ARBA" id="ARBA00023004"/>
    </source>
</evidence>
<dbReference type="SUPFAM" id="SSF56524">
    <property type="entry name" value="Oxidoreductase molybdopterin-binding domain"/>
    <property type="match status" value="1"/>
</dbReference>
<evidence type="ECO:0000256" key="5">
    <source>
        <dbReference type="ARBA" id="ARBA00006253"/>
    </source>
</evidence>
<dbReference type="Pfam" id="PF00173">
    <property type="entry name" value="Cyt-b5"/>
    <property type="match status" value="1"/>
</dbReference>
<keyword evidence="11" id="KW-0274">FAD</keyword>
<feature type="domain" description="Cytochrome b5 heme-binding" evidence="16">
    <location>
        <begin position="537"/>
        <end position="612"/>
    </location>
</feature>
<keyword evidence="12" id="KW-0560">Oxidoreductase</keyword>
<dbReference type="PROSITE" id="PS00559">
    <property type="entry name" value="MOLYBDOPTERIN_EUK"/>
    <property type="match status" value="1"/>
</dbReference>
<evidence type="ECO:0000256" key="11">
    <source>
        <dbReference type="ARBA" id="ARBA00022827"/>
    </source>
</evidence>
<dbReference type="GO" id="GO:0030151">
    <property type="term" value="F:molybdenum ion binding"/>
    <property type="evidence" value="ECO:0007669"/>
    <property type="project" value="InterPro"/>
</dbReference>
<dbReference type="GO" id="GO:0008482">
    <property type="term" value="F:sulfite oxidase activity"/>
    <property type="evidence" value="ECO:0007669"/>
    <property type="project" value="TreeGrafter"/>
</dbReference>
<evidence type="ECO:0000256" key="8">
    <source>
        <dbReference type="ARBA" id="ARBA00022617"/>
    </source>
</evidence>
<dbReference type="SUPFAM" id="SSF52343">
    <property type="entry name" value="Ferredoxin reductase-like, C-terminal NADP-linked domain"/>
    <property type="match status" value="1"/>
</dbReference>
<dbReference type="PANTHER" id="PTHR19372">
    <property type="entry name" value="SULFITE REDUCTASE"/>
    <property type="match status" value="1"/>
</dbReference>
<dbReference type="PROSITE" id="PS50255">
    <property type="entry name" value="CYTOCHROME_B5_2"/>
    <property type="match status" value="1"/>
</dbReference>
<dbReference type="InterPro" id="IPR039261">
    <property type="entry name" value="FNR_nucleotide-bd"/>
</dbReference>
<comment type="subunit">
    <text evidence="6">Homodimer.</text>
</comment>
<dbReference type="PRINTS" id="PR00407">
    <property type="entry name" value="EUMOPTERIN"/>
</dbReference>
<dbReference type="InterPro" id="IPR008335">
    <property type="entry name" value="Mopterin_OxRdtase_euk"/>
</dbReference>
<dbReference type="InterPro" id="IPR036374">
    <property type="entry name" value="OxRdtase_Mopterin-bd_sf"/>
</dbReference>
<dbReference type="GO" id="GO:0006790">
    <property type="term" value="P:sulfur compound metabolic process"/>
    <property type="evidence" value="ECO:0007669"/>
    <property type="project" value="TreeGrafter"/>
</dbReference>
<keyword evidence="19" id="KW-1185">Reference proteome</keyword>
<evidence type="ECO:0000256" key="9">
    <source>
        <dbReference type="ARBA" id="ARBA00022630"/>
    </source>
</evidence>
<dbReference type="Gene3D" id="3.90.420.10">
    <property type="entry name" value="Oxidoreductase, molybdopterin-binding domain"/>
    <property type="match status" value="1"/>
</dbReference>
<dbReference type="FunFam" id="3.40.50.80:FF:000009">
    <property type="entry name" value="NADH-cytochrome b5 reductase"/>
    <property type="match status" value="1"/>
</dbReference>
<dbReference type="PRINTS" id="PR00406">
    <property type="entry name" value="CYTB5RDTASE"/>
</dbReference>
<evidence type="ECO:0000259" key="16">
    <source>
        <dbReference type="PROSITE" id="PS50255"/>
    </source>
</evidence>
<dbReference type="Gene3D" id="3.40.50.80">
    <property type="entry name" value="Nucleotide-binding domain of ferredoxin-NADP reductase (FNR) module"/>
    <property type="match status" value="1"/>
</dbReference>
<accession>A0A2V3IQS9</accession>
<name>A0A2V3IQS9_9FLOR</name>
<dbReference type="Gene3D" id="2.60.40.650">
    <property type="match status" value="1"/>
</dbReference>
<feature type="domain" description="FAD-binding FR-type" evidence="17">
    <location>
        <begin position="664"/>
        <end position="779"/>
    </location>
</feature>
<dbReference type="InterPro" id="IPR008333">
    <property type="entry name" value="Cbr1-like_FAD-bd_dom"/>
</dbReference>
<dbReference type="InterPro" id="IPR017927">
    <property type="entry name" value="FAD-bd_FR_type"/>
</dbReference>
<dbReference type="SUPFAM" id="SSF63380">
    <property type="entry name" value="Riboflavin synthase domain-like"/>
    <property type="match status" value="1"/>
</dbReference>
<keyword evidence="8" id="KW-0349">Heme</keyword>
<keyword evidence="9" id="KW-0285">Flavoprotein</keyword>
<evidence type="ECO:0000256" key="3">
    <source>
        <dbReference type="ARBA" id="ARBA00001974"/>
    </source>
</evidence>
<organism evidence="18 19">
    <name type="scientific">Gracilariopsis chorda</name>
    <dbReference type="NCBI Taxonomy" id="448386"/>
    <lineage>
        <taxon>Eukaryota</taxon>
        <taxon>Rhodophyta</taxon>
        <taxon>Florideophyceae</taxon>
        <taxon>Rhodymeniophycidae</taxon>
        <taxon>Gracilariales</taxon>
        <taxon>Gracilariaceae</taxon>
        <taxon>Gracilariopsis</taxon>
    </lineage>
</organism>
<dbReference type="InterPro" id="IPR022407">
    <property type="entry name" value="OxRdtase_Mopterin_BS"/>
</dbReference>
<gene>
    <name evidence="18" type="ORF">BWQ96_05786</name>
</gene>
<dbReference type="CDD" id="cd06183">
    <property type="entry name" value="cyt_b5_reduct_like"/>
    <property type="match status" value="1"/>
</dbReference>
<dbReference type="EMBL" id="NBIV01000090">
    <property type="protein sequence ID" value="PXF44458.1"/>
    <property type="molecule type" value="Genomic_DNA"/>
</dbReference>
<keyword evidence="10" id="KW-0479">Metal-binding</keyword>
<evidence type="ECO:0000256" key="1">
    <source>
        <dbReference type="ARBA" id="ARBA00001924"/>
    </source>
</evidence>
<dbReference type="PRINTS" id="PR00371">
    <property type="entry name" value="FPNCR"/>
</dbReference>
<feature type="compositionally biased region" description="Basic and acidic residues" evidence="15">
    <location>
        <begin position="636"/>
        <end position="646"/>
    </location>
</feature>
<dbReference type="FunFam" id="3.90.420.10:FF:000003">
    <property type="entry name" value="Nitrate reductase"/>
    <property type="match status" value="1"/>
</dbReference>
<dbReference type="Pfam" id="PF00175">
    <property type="entry name" value="NAD_binding_1"/>
    <property type="match status" value="1"/>
</dbReference>
<dbReference type="PANTHER" id="PTHR19372:SF7">
    <property type="entry name" value="SULFITE OXIDASE, MITOCHONDRIAL"/>
    <property type="match status" value="1"/>
</dbReference>